<feature type="binding site" evidence="10">
    <location>
        <position position="144"/>
    </location>
    <ligand>
        <name>[4Fe-4S] cluster</name>
        <dbReference type="ChEBI" id="CHEBI:49883"/>
        <label>2</label>
    </ligand>
</feature>
<feature type="transmembrane region" description="Helical" evidence="11">
    <location>
        <begin position="6"/>
        <end position="27"/>
    </location>
</feature>
<dbReference type="NCBIfam" id="TIGR01944">
    <property type="entry name" value="rnfB"/>
    <property type="match status" value="1"/>
</dbReference>
<keyword evidence="5 10" id="KW-1278">Translocase</keyword>
<dbReference type="HOGENOM" id="CLU_053470_0_0_9"/>
<keyword evidence="1 10" id="KW-0813">Transport</keyword>
<keyword evidence="8 10" id="KW-0411">Iron-sulfur</keyword>
<dbReference type="eggNOG" id="COG1149">
    <property type="taxonomic scope" value="Bacteria"/>
</dbReference>
<dbReference type="InterPro" id="IPR050395">
    <property type="entry name" value="4Fe4S_Ferredoxin_RnfB"/>
</dbReference>
<gene>
    <name evidence="10" type="primary">rnfB</name>
    <name evidence="14" type="ORF">HMPREF9333_01852</name>
</gene>
<dbReference type="InterPro" id="IPR017900">
    <property type="entry name" value="4Fe4S_Fe_S_CS"/>
</dbReference>
<dbReference type="GO" id="GO:0051539">
    <property type="term" value="F:4 iron, 4 sulfur cluster binding"/>
    <property type="evidence" value="ECO:0007669"/>
    <property type="project" value="UniProtKB-UniRule"/>
</dbReference>
<dbReference type="EMBL" id="ACZL01000031">
    <property type="protein sequence ID" value="EHI55005.1"/>
    <property type="molecule type" value="Genomic_DNA"/>
</dbReference>
<evidence type="ECO:0000259" key="13">
    <source>
        <dbReference type="PROSITE" id="PS51656"/>
    </source>
</evidence>
<dbReference type="Proteomes" id="UP000003011">
    <property type="component" value="Unassembled WGS sequence"/>
</dbReference>
<keyword evidence="2 10" id="KW-0004">4Fe-4S</keyword>
<feature type="binding site" evidence="10">
    <location>
        <position position="51"/>
    </location>
    <ligand>
        <name>[4Fe-4S] cluster</name>
        <dbReference type="ChEBI" id="CHEBI:49883"/>
        <label>1</label>
    </ligand>
</feature>
<feature type="binding site" evidence="10">
    <location>
        <position position="179"/>
    </location>
    <ligand>
        <name>[4Fe-4S] cluster</name>
        <dbReference type="ChEBI" id="CHEBI:49883"/>
        <label>3</label>
    </ligand>
</feature>
<dbReference type="AlphaFoldDB" id="G5GJW2"/>
<dbReference type="OrthoDB" id="9789936at2"/>
<reference evidence="14 15" key="1">
    <citation type="submission" date="2011-08" db="EMBL/GenBank/DDBJ databases">
        <title>The Genome Sequence of Johnsonella ignava ATCC 51276.</title>
        <authorList>
            <consortium name="The Broad Institute Genome Sequencing Platform"/>
            <person name="Earl A."/>
            <person name="Ward D."/>
            <person name="Feldgarden M."/>
            <person name="Gevers D."/>
            <person name="Izard J."/>
            <person name="Blanton J.M."/>
            <person name="Baranova O.V."/>
            <person name="Dewhirst F.E."/>
            <person name="Young S.K."/>
            <person name="Zeng Q."/>
            <person name="Gargeya S."/>
            <person name="Fitzgerald M."/>
            <person name="Haas B."/>
            <person name="Abouelleil A."/>
            <person name="Alvarado L."/>
            <person name="Arachchi H.M."/>
            <person name="Berlin A."/>
            <person name="Brown A."/>
            <person name="Chapman S.B."/>
            <person name="Chen Z."/>
            <person name="Dunbar C."/>
            <person name="Freedman E."/>
            <person name="Gearin G."/>
            <person name="Gellesch M."/>
            <person name="Goldberg J."/>
            <person name="Griggs A."/>
            <person name="Gujja S."/>
            <person name="Heiman D."/>
            <person name="Howarth C."/>
            <person name="Larson L."/>
            <person name="Lui A."/>
            <person name="MacDonald P.J.P."/>
            <person name="Montmayeur A."/>
            <person name="Murphy C."/>
            <person name="Neiman D."/>
            <person name="Pearson M."/>
            <person name="Priest M."/>
            <person name="Roberts A."/>
            <person name="Saif S."/>
            <person name="Shea T."/>
            <person name="Shenoy N."/>
            <person name="Sisk P."/>
            <person name="Stolte C."/>
            <person name="Sykes S."/>
            <person name="Wortman J."/>
            <person name="Nusbaum C."/>
            <person name="Birren B."/>
        </authorList>
    </citation>
    <scope>NUCLEOTIDE SEQUENCE [LARGE SCALE GENOMIC DNA]</scope>
    <source>
        <strain evidence="14 15">ATCC 51276</strain>
    </source>
</reference>
<dbReference type="InterPro" id="IPR010207">
    <property type="entry name" value="Elect_transpt_cplx_RnfB/RsxB"/>
</dbReference>
<evidence type="ECO:0000256" key="9">
    <source>
        <dbReference type="ARBA" id="ARBA00023136"/>
    </source>
</evidence>
<keyword evidence="9 10" id="KW-0472">Membrane</keyword>
<dbReference type="Gene3D" id="1.10.15.40">
    <property type="entry name" value="Electron transport complex subunit B, putative Fe-S cluster"/>
    <property type="match status" value="1"/>
</dbReference>
<feature type="region of interest" description="Hydrophobic" evidence="10">
    <location>
        <begin position="1"/>
        <end position="28"/>
    </location>
</feature>
<sequence>MNITAILTAAGIVATVGILIGILLGIASEKFKVEVDEKEILVREALPGNNCGGCGYPGCDGLAKAIARGEAAVSQCPVGGTPVAEIIAKIMGVSVGDTQKKVAFVMCNGKCDKAVTNYKYSGIMDCNKAMVVPGQGGKACTYGCMGFGSCVKACEFDSIHIVDGIALVDKEKCVACGKCVEACPKKLIELVPYKNRTLVQCNSQDKGKEVKSKCSVGCIACTMCTKVCEFDAIHMNGNVAKVEYAKCTECGKCALKCPVKIILSDKLEAVPEKVEKMSVAN</sequence>
<dbReference type="InterPro" id="IPR017896">
    <property type="entry name" value="4Fe4S_Fe-S-bd"/>
</dbReference>
<comment type="subunit">
    <text evidence="10">The complex is composed of six subunits: RnfA, RnfB, RnfC, RnfD, RnfE and RnfG.</text>
</comment>
<keyword evidence="4 10" id="KW-0677">Repeat</keyword>
<evidence type="ECO:0000313" key="15">
    <source>
        <dbReference type="Proteomes" id="UP000003011"/>
    </source>
</evidence>
<dbReference type="Pfam" id="PF00037">
    <property type="entry name" value="Fer4"/>
    <property type="match status" value="1"/>
</dbReference>
<dbReference type="PROSITE" id="PS51379">
    <property type="entry name" value="4FE4S_FER_2"/>
    <property type="match status" value="3"/>
</dbReference>
<dbReference type="eggNOG" id="COG2878">
    <property type="taxonomic scope" value="Bacteria"/>
</dbReference>
<dbReference type="CDD" id="cd10549">
    <property type="entry name" value="MtMvhB_like"/>
    <property type="match status" value="1"/>
</dbReference>
<feature type="binding site" evidence="10">
    <location>
        <position position="54"/>
    </location>
    <ligand>
        <name>[4Fe-4S] cluster</name>
        <dbReference type="ChEBI" id="CHEBI:49883"/>
        <label>1</label>
    </ligand>
</feature>
<dbReference type="GO" id="GO:0046872">
    <property type="term" value="F:metal ion binding"/>
    <property type="evidence" value="ECO:0007669"/>
    <property type="project" value="UniProtKB-KW"/>
</dbReference>
<keyword evidence="11" id="KW-1133">Transmembrane helix</keyword>
<dbReference type="STRING" id="679200.HMPREF9333_01852"/>
<feature type="binding site" evidence="10">
    <location>
        <position position="150"/>
    </location>
    <ligand>
        <name>[4Fe-4S] cluster</name>
        <dbReference type="ChEBI" id="CHEBI:49883"/>
        <label>2</label>
    </ligand>
</feature>
<keyword evidence="7 10" id="KW-0408">Iron</keyword>
<proteinExistence type="inferred from homology"/>
<keyword evidence="3 10" id="KW-0479">Metal-binding</keyword>
<evidence type="ECO:0000256" key="5">
    <source>
        <dbReference type="ARBA" id="ARBA00022967"/>
    </source>
</evidence>
<evidence type="ECO:0000256" key="11">
    <source>
        <dbReference type="SAM" id="Phobius"/>
    </source>
</evidence>
<evidence type="ECO:0000313" key="14">
    <source>
        <dbReference type="EMBL" id="EHI55005.1"/>
    </source>
</evidence>
<dbReference type="PANTHER" id="PTHR43560:SF1">
    <property type="entry name" value="ION-TRANSLOCATING OXIDOREDUCTASE COMPLEX SUBUNIT B"/>
    <property type="match status" value="1"/>
</dbReference>
<dbReference type="Pfam" id="PF04060">
    <property type="entry name" value="FeS"/>
    <property type="match status" value="1"/>
</dbReference>
<evidence type="ECO:0000259" key="12">
    <source>
        <dbReference type="PROSITE" id="PS51379"/>
    </source>
</evidence>
<feature type="binding site" evidence="10">
    <location>
        <position position="173"/>
    </location>
    <ligand>
        <name>[4Fe-4S] cluster</name>
        <dbReference type="ChEBI" id="CHEBI:49883"/>
        <label>3</label>
    </ligand>
</feature>
<evidence type="ECO:0000256" key="6">
    <source>
        <dbReference type="ARBA" id="ARBA00022982"/>
    </source>
</evidence>
<dbReference type="EC" id="7.-.-.-" evidence="10"/>
<evidence type="ECO:0000256" key="10">
    <source>
        <dbReference type="HAMAP-Rule" id="MF_00463"/>
    </source>
</evidence>
<name>G5GJW2_9FIRM</name>
<evidence type="ECO:0000256" key="4">
    <source>
        <dbReference type="ARBA" id="ARBA00022737"/>
    </source>
</evidence>
<comment type="function">
    <text evidence="10">Part of a membrane-bound complex that couples electron transfer with translocation of ions across the membrane.</text>
</comment>
<comment type="similarity">
    <text evidence="10">Belongs to the 4Fe4S bacterial-type ferredoxin family. RnfB subfamily.</text>
</comment>
<dbReference type="PROSITE" id="PS00198">
    <property type="entry name" value="4FE4S_FER_1"/>
    <property type="match status" value="2"/>
</dbReference>
<accession>G5GJW2</accession>
<dbReference type="Pfam" id="PF13187">
    <property type="entry name" value="Fer4_9"/>
    <property type="match status" value="1"/>
</dbReference>
<evidence type="ECO:0000256" key="1">
    <source>
        <dbReference type="ARBA" id="ARBA00022448"/>
    </source>
</evidence>
<evidence type="ECO:0000256" key="8">
    <source>
        <dbReference type="ARBA" id="ARBA00023014"/>
    </source>
</evidence>
<feature type="binding site" evidence="10">
    <location>
        <position position="59"/>
    </location>
    <ligand>
        <name>[4Fe-4S] cluster</name>
        <dbReference type="ChEBI" id="CHEBI:49883"/>
        <label>1</label>
    </ligand>
</feature>
<keyword evidence="11" id="KW-0812">Transmembrane</keyword>
<comment type="caution">
    <text evidence="10">Lacks conserved residue(s) required for the propagation of feature annotation.</text>
</comment>
<comment type="cofactor">
    <cofactor evidence="10">
        <name>[4Fe-4S] cluster</name>
        <dbReference type="ChEBI" id="CHEBI:49883"/>
    </cofactor>
    <text evidence="10">Binds 3 [4Fe-4S] clusters.</text>
</comment>
<dbReference type="PATRIC" id="fig|679200.3.peg.1958"/>
<feature type="domain" description="4Fe-4S ferredoxin-type" evidence="12">
    <location>
        <begin position="238"/>
        <end position="267"/>
    </location>
</feature>
<protein>
    <recommendedName>
        <fullName evidence="10">Ion-translocating oxidoreductase complex subunit B</fullName>
        <ecNumber evidence="10">7.-.-.-</ecNumber>
    </recommendedName>
    <alternativeName>
        <fullName evidence="10">Rnf electron transport complex subunit B</fullName>
    </alternativeName>
</protein>
<dbReference type="GO" id="GO:0009055">
    <property type="term" value="F:electron transfer activity"/>
    <property type="evidence" value="ECO:0007669"/>
    <property type="project" value="InterPro"/>
</dbReference>
<dbReference type="SUPFAM" id="SSF54862">
    <property type="entry name" value="4Fe-4S ferredoxins"/>
    <property type="match status" value="1"/>
</dbReference>
<dbReference type="HAMAP" id="MF_00463">
    <property type="entry name" value="RsxB_RnfB"/>
    <property type="match status" value="1"/>
</dbReference>
<feature type="binding site" evidence="10">
    <location>
        <position position="154"/>
    </location>
    <ligand>
        <name>[4Fe-4S] cluster</name>
        <dbReference type="ChEBI" id="CHEBI:49883"/>
        <label>3</label>
    </ligand>
</feature>
<keyword evidence="6 10" id="KW-0249">Electron transport</keyword>
<dbReference type="Gene3D" id="3.30.70.20">
    <property type="match status" value="2"/>
</dbReference>
<keyword evidence="15" id="KW-1185">Reference proteome</keyword>
<comment type="subcellular location">
    <subcellularLocation>
        <location evidence="10">Cell membrane</location>
    </subcellularLocation>
</comment>
<evidence type="ECO:0000256" key="7">
    <source>
        <dbReference type="ARBA" id="ARBA00023004"/>
    </source>
</evidence>
<feature type="domain" description="4Fe-4S ferredoxin-type" evidence="12">
    <location>
        <begin position="207"/>
        <end position="237"/>
    </location>
</feature>
<dbReference type="RefSeq" id="WP_005541649.1">
    <property type="nucleotide sequence ID" value="NZ_JH378836.1"/>
</dbReference>
<comment type="caution">
    <text evidence="14">The sequence shown here is derived from an EMBL/GenBank/DDBJ whole genome shotgun (WGS) entry which is preliminary data.</text>
</comment>
<dbReference type="PANTHER" id="PTHR43560">
    <property type="entry name" value="ION-TRANSLOCATING OXIDOREDUCTASE COMPLEX SUBUNIT B"/>
    <property type="match status" value="1"/>
</dbReference>
<feature type="binding site" evidence="10">
    <location>
        <position position="140"/>
    </location>
    <ligand>
        <name>[4Fe-4S] cluster</name>
        <dbReference type="ChEBI" id="CHEBI:49883"/>
        <label>2</label>
    </ligand>
</feature>
<dbReference type="GO" id="GO:0022900">
    <property type="term" value="P:electron transport chain"/>
    <property type="evidence" value="ECO:0007669"/>
    <property type="project" value="UniProtKB-UniRule"/>
</dbReference>
<feature type="binding site" evidence="10">
    <location>
        <position position="176"/>
    </location>
    <ligand>
        <name>[4Fe-4S] cluster</name>
        <dbReference type="ChEBI" id="CHEBI:49883"/>
        <label>3</label>
    </ligand>
</feature>
<organism evidence="14 15">
    <name type="scientific">Johnsonella ignava ATCC 51276</name>
    <dbReference type="NCBI Taxonomy" id="679200"/>
    <lineage>
        <taxon>Bacteria</taxon>
        <taxon>Bacillati</taxon>
        <taxon>Bacillota</taxon>
        <taxon>Clostridia</taxon>
        <taxon>Lachnospirales</taxon>
        <taxon>Lachnospiraceae</taxon>
        <taxon>Johnsonella</taxon>
    </lineage>
</organism>
<feature type="binding site" evidence="10">
    <location>
        <position position="76"/>
    </location>
    <ligand>
        <name>[4Fe-4S] cluster</name>
        <dbReference type="ChEBI" id="CHEBI:49883"/>
        <label>1</label>
    </ligand>
</feature>
<feature type="binding site" evidence="10">
    <location>
        <position position="183"/>
    </location>
    <ligand>
        <name>[4Fe-4S] cluster</name>
        <dbReference type="ChEBI" id="CHEBI:49883"/>
        <label>2</label>
    </ligand>
</feature>
<feature type="domain" description="4Fe-4S" evidence="13">
    <location>
        <begin position="34"/>
        <end position="93"/>
    </location>
</feature>
<dbReference type="GO" id="GO:0005886">
    <property type="term" value="C:plasma membrane"/>
    <property type="evidence" value="ECO:0007669"/>
    <property type="project" value="UniProtKB-SubCell"/>
</dbReference>
<dbReference type="InterPro" id="IPR007202">
    <property type="entry name" value="4Fe-4S_dom"/>
</dbReference>
<evidence type="ECO:0000256" key="2">
    <source>
        <dbReference type="ARBA" id="ARBA00022485"/>
    </source>
</evidence>
<evidence type="ECO:0000256" key="3">
    <source>
        <dbReference type="ARBA" id="ARBA00022723"/>
    </source>
</evidence>
<feature type="domain" description="4Fe-4S ferredoxin-type" evidence="12">
    <location>
        <begin position="164"/>
        <end position="193"/>
    </location>
</feature>
<dbReference type="PROSITE" id="PS51656">
    <property type="entry name" value="4FE4S"/>
    <property type="match status" value="1"/>
</dbReference>
<keyword evidence="10" id="KW-1003">Cell membrane</keyword>